<evidence type="ECO:0000256" key="1">
    <source>
        <dbReference type="SAM" id="MobiDB-lite"/>
    </source>
</evidence>
<dbReference type="STRING" id="98403.A0A151GYI4"/>
<feature type="region of interest" description="Disordered" evidence="1">
    <location>
        <begin position="1"/>
        <end position="30"/>
    </location>
</feature>
<dbReference type="InParanoid" id="A0A151GYI4"/>
<organism evidence="2 3">
    <name type="scientific">Drechmeria coniospora</name>
    <name type="common">Nematophagous fungus</name>
    <name type="synonym">Meria coniospora</name>
    <dbReference type="NCBI Taxonomy" id="98403"/>
    <lineage>
        <taxon>Eukaryota</taxon>
        <taxon>Fungi</taxon>
        <taxon>Dikarya</taxon>
        <taxon>Ascomycota</taxon>
        <taxon>Pezizomycotina</taxon>
        <taxon>Sordariomycetes</taxon>
        <taxon>Hypocreomycetidae</taxon>
        <taxon>Hypocreales</taxon>
        <taxon>Ophiocordycipitaceae</taxon>
        <taxon>Drechmeria</taxon>
    </lineage>
</organism>
<dbReference type="RefSeq" id="XP_040661445.1">
    <property type="nucleotide sequence ID" value="XM_040800562.1"/>
</dbReference>
<feature type="compositionally biased region" description="Low complexity" evidence="1">
    <location>
        <begin position="408"/>
        <end position="419"/>
    </location>
</feature>
<dbReference type="AlphaFoldDB" id="A0A151GYI4"/>
<dbReference type="Proteomes" id="UP000076580">
    <property type="component" value="Chromosome 01"/>
</dbReference>
<feature type="compositionally biased region" description="Low complexity" evidence="1">
    <location>
        <begin position="174"/>
        <end position="184"/>
    </location>
</feature>
<gene>
    <name evidence="2" type="ORF">DCS_03238</name>
</gene>
<accession>A0A151GYI4</accession>
<proteinExistence type="predicted"/>
<feature type="compositionally biased region" description="Basic and acidic residues" evidence="1">
    <location>
        <begin position="237"/>
        <end position="250"/>
    </location>
</feature>
<protein>
    <recommendedName>
        <fullName evidence="4">Oxidoreductase-like protein</fullName>
    </recommendedName>
</protein>
<feature type="region of interest" description="Disordered" evidence="1">
    <location>
        <begin position="79"/>
        <end position="324"/>
    </location>
</feature>
<feature type="compositionally biased region" description="Low complexity" evidence="1">
    <location>
        <begin position="1"/>
        <end position="15"/>
    </location>
</feature>
<feature type="region of interest" description="Disordered" evidence="1">
    <location>
        <begin position="519"/>
        <end position="554"/>
    </location>
</feature>
<dbReference type="GeneID" id="63715881"/>
<reference evidence="2 3" key="1">
    <citation type="journal article" date="2016" name="Sci. Rep.">
        <title>Insights into Adaptations to a Near-Obligate Nematode Endoparasitic Lifestyle from the Finished Genome of Drechmeria coniospora.</title>
        <authorList>
            <person name="Zhang L."/>
            <person name="Zhou Z."/>
            <person name="Guo Q."/>
            <person name="Fokkens L."/>
            <person name="Miskei M."/>
            <person name="Pocsi I."/>
            <person name="Zhang W."/>
            <person name="Chen M."/>
            <person name="Wang L."/>
            <person name="Sun Y."/>
            <person name="Donzelli B.G."/>
            <person name="Gibson D.M."/>
            <person name="Nelson D.R."/>
            <person name="Luo J.G."/>
            <person name="Rep M."/>
            <person name="Liu H."/>
            <person name="Yang S."/>
            <person name="Wang J."/>
            <person name="Krasnoff S.B."/>
            <person name="Xu Y."/>
            <person name="Molnar I."/>
            <person name="Lin M."/>
        </authorList>
    </citation>
    <scope>NUCLEOTIDE SEQUENCE [LARGE SCALE GENOMIC DNA]</scope>
    <source>
        <strain evidence="2 3">ARSEF 6962</strain>
    </source>
</reference>
<evidence type="ECO:0008006" key="4">
    <source>
        <dbReference type="Google" id="ProtNLM"/>
    </source>
</evidence>
<sequence>MEARSLASLNSLASNPPQYPEKPNEEKQEPVVLYISRVPGTRDVILSTFKPRAKSVTAEDVANSLYYVHLEVTPDVAASPRLGAEDDRQSSDDSASARNIPRKPLPGSARPLTPECLTSGHRLHPESRLPHAGRNRASSLTSVGLQRDLPPLLPPLSFEPADGLADKPEPPLPSASSLPTVVPARKPLSPGADPSLVPAPVPREERESSADTFAAAESSPLRDKRLPPLPGLAAEEADGRRRNLAPDRSSRSPSPVKIGRAGSPADSPFTLTLIRRDPGSGSQWNVGRVSSRQLDAPPPAPDQQHPSAEVPAPPLAPSAASCPPIDIEIETSGYAKFRRMPASRSAEGVGKALAAARDERSQRGRDDVGVFFRQAVMGYSKGWASNLKETLQRMDQAARRGRLGHGRSASAVSHVSATSDGPPEDGQSQGQSMKPRGYTFASPWDGKCEFRTGTAGRSVQCRHRLYDGDAAVYNPLVAAQGASAPKSGATTVSELRFNLPTSDVLGERARGAKGQWARGNFGKLLRPPSDSGTSDDSDVASSSDPNLAGERLGGGHAGKRAKLGKLIVYQDGLKMLDLLVAANIGLWWGAWERTF</sequence>
<comment type="caution">
    <text evidence="2">The sequence shown here is derived from an EMBL/GenBank/DDBJ whole genome shotgun (WGS) entry which is preliminary data.</text>
</comment>
<feature type="compositionally biased region" description="Polar residues" evidence="1">
    <location>
        <begin position="280"/>
        <end position="293"/>
    </location>
</feature>
<feature type="region of interest" description="Disordered" evidence="1">
    <location>
        <begin position="395"/>
        <end position="438"/>
    </location>
</feature>
<name>A0A151GYI4_DRECN</name>
<dbReference type="EMBL" id="LAYC01000001">
    <property type="protein sequence ID" value="KYK62093.1"/>
    <property type="molecule type" value="Genomic_DNA"/>
</dbReference>
<evidence type="ECO:0000313" key="2">
    <source>
        <dbReference type="EMBL" id="KYK62093.1"/>
    </source>
</evidence>
<keyword evidence="3" id="KW-1185">Reference proteome</keyword>
<evidence type="ECO:0000313" key="3">
    <source>
        <dbReference type="Proteomes" id="UP000076580"/>
    </source>
</evidence>